<dbReference type="InterPro" id="IPR001775">
    <property type="entry name" value="GspD/PilQ"/>
</dbReference>
<dbReference type="RefSeq" id="WP_227178393.1">
    <property type="nucleotide sequence ID" value="NZ_JAJBZT010000002.1"/>
</dbReference>
<dbReference type="Pfam" id="PF07660">
    <property type="entry name" value="STN"/>
    <property type="match status" value="1"/>
</dbReference>
<dbReference type="InterPro" id="IPR011662">
    <property type="entry name" value="Secretin/TonB_short_N"/>
</dbReference>
<reference evidence="11" key="1">
    <citation type="submission" date="2021-10" db="EMBL/GenBank/DDBJ databases">
        <title>The complete genome sequence of Leeia sp. TBRC 13508.</title>
        <authorList>
            <person name="Charoenyingcharoen P."/>
            <person name="Yukphan P."/>
        </authorList>
    </citation>
    <scope>NUCLEOTIDE SEQUENCE</scope>
    <source>
        <strain evidence="11">TBRC 13508</strain>
    </source>
</reference>
<dbReference type="Pfam" id="PF11741">
    <property type="entry name" value="AMIN"/>
    <property type="match status" value="1"/>
</dbReference>
<sequence length="689" mass="74657">MNCRILQKNLKLKVLGISLGLYSALGFAASNTIESIDVSAQPGEKTLLRVHLQKAAQKPTGFSVATPPRVALDFADVANGVSSDKAIAPQGNLRAVNLVEANGRTRLVLSLLQNAPYEVSVSGQDVLITLASAPTASVTLPSASADTTNTQVGANNKDNGLDVVKDIEFRKGLQGEGRILIDLAKGSAGVDIRQQGKSLVVDLAKTKLPENLQRKLDVIDFGTSVVSVEAKSQGGNTRLLIEPKGNWEYSSYQMDGQLVVEVKESSTDKKNSQAKTYNGEKLSLNFQNVDVRSVLAVLADFTGMNIITSDTVTGNLTLRLKDVPWDQAFDIVLQAKGLDSRKKGNVVLVAPREELATKEKLELETQQSIAELEPLKTEVFQINYQKAKVIFDFLKDEKYPFLSKRGSVISDERTNQIFLKEIPSKLEEFRELLRRIDVPTRQVLIEARIVVADQDFSGQIGGSLGLSLNNTQKFFGSSDTTVNSSSKASTGLTSATQSSGGGLFSLALTHNPTGQVLSLALTALELDDRGKIISSPRVVTMDQQKATIKQGMKVPYQTCSASTSTTTGTCTTTFQDVNLSLDVTPQITPDNKVNLIMTVNKDTLGTLTDAGYIINTNQVSTQALLANGDTTVIGGIFEENKRTDISKTPLLGDIPVFGYFFKNKSTTDKRAELMIFVTPKILDERLTVR</sequence>
<evidence type="ECO:0000313" key="11">
    <source>
        <dbReference type="EMBL" id="MCB6182549.1"/>
    </source>
</evidence>
<dbReference type="Gene3D" id="2.60.40.3500">
    <property type="match status" value="1"/>
</dbReference>
<evidence type="ECO:0000256" key="2">
    <source>
        <dbReference type="ARBA" id="ARBA00022448"/>
    </source>
</evidence>
<dbReference type="Proteomes" id="UP001165395">
    <property type="component" value="Unassembled WGS sequence"/>
</dbReference>
<feature type="signal peptide" evidence="9">
    <location>
        <begin position="1"/>
        <end position="28"/>
    </location>
</feature>
<dbReference type="Gene3D" id="3.30.1370.130">
    <property type="match status" value="1"/>
</dbReference>
<comment type="subcellular location">
    <subcellularLocation>
        <location evidence="8">Cell outer membrane</location>
    </subcellularLocation>
    <subcellularLocation>
        <location evidence="1">Membrane</location>
    </subcellularLocation>
</comment>
<proteinExistence type="inferred from homology"/>
<evidence type="ECO:0000256" key="5">
    <source>
        <dbReference type="ARBA" id="ARBA00023136"/>
    </source>
</evidence>
<comment type="caution">
    <text evidence="11">The sequence shown here is derived from an EMBL/GenBank/DDBJ whole genome shotgun (WGS) entry which is preliminary data.</text>
</comment>
<dbReference type="InterPro" id="IPR021731">
    <property type="entry name" value="AMIN_dom"/>
</dbReference>
<keyword evidence="2 8" id="KW-0813">Transport</keyword>
<dbReference type="SMART" id="SM00965">
    <property type="entry name" value="STN"/>
    <property type="match status" value="1"/>
</dbReference>
<evidence type="ECO:0000256" key="8">
    <source>
        <dbReference type="RuleBase" id="RU004004"/>
    </source>
</evidence>
<protein>
    <submittedName>
        <fullName evidence="11">Type IV pilus secretin PilQ</fullName>
    </submittedName>
</protein>
<dbReference type="Pfam" id="PF03958">
    <property type="entry name" value="Secretin_N"/>
    <property type="match status" value="1"/>
</dbReference>
<dbReference type="InterPro" id="IPR013355">
    <property type="entry name" value="Pilus_4_PilQ"/>
</dbReference>
<dbReference type="InterPro" id="IPR051808">
    <property type="entry name" value="Type_IV_pilus_biogenesis"/>
</dbReference>
<dbReference type="PANTHER" id="PTHR30604">
    <property type="entry name" value="PROTEIN TRANSPORT PROTEIN HOFQ"/>
    <property type="match status" value="1"/>
</dbReference>
<dbReference type="NCBIfam" id="TIGR02515">
    <property type="entry name" value="IV_pilus_PilQ"/>
    <property type="match status" value="1"/>
</dbReference>
<keyword evidence="4" id="KW-0653">Protein transport</keyword>
<evidence type="ECO:0000256" key="3">
    <source>
        <dbReference type="ARBA" id="ARBA00022729"/>
    </source>
</evidence>
<dbReference type="EMBL" id="JAJBZT010000002">
    <property type="protein sequence ID" value="MCB6182549.1"/>
    <property type="molecule type" value="Genomic_DNA"/>
</dbReference>
<dbReference type="Gene3D" id="2.60.40.3470">
    <property type="match status" value="1"/>
</dbReference>
<dbReference type="InterPro" id="IPR038591">
    <property type="entry name" value="NolW-like_sf"/>
</dbReference>
<evidence type="ECO:0000256" key="4">
    <source>
        <dbReference type="ARBA" id="ARBA00022927"/>
    </source>
</evidence>
<dbReference type="PRINTS" id="PR00811">
    <property type="entry name" value="BCTERIALGSPD"/>
</dbReference>
<feature type="chain" id="PRO_5045877092" evidence="9">
    <location>
        <begin position="29"/>
        <end position="689"/>
    </location>
</feature>
<evidence type="ECO:0000313" key="12">
    <source>
        <dbReference type="Proteomes" id="UP001165395"/>
    </source>
</evidence>
<name>A0ABS8D2W5_9NEIS</name>
<evidence type="ECO:0000259" key="10">
    <source>
        <dbReference type="SMART" id="SM00965"/>
    </source>
</evidence>
<dbReference type="InterPro" id="IPR005644">
    <property type="entry name" value="NolW-like"/>
</dbReference>
<keyword evidence="5" id="KW-0472">Membrane</keyword>
<keyword evidence="12" id="KW-1185">Reference proteome</keyword>
<evidence type="ECO:0000256" key="7">
    <source>
        <dbReference type="RuleBase" id="RU004003"/>
    </source>
</evidence>
<dbReference type="Pfam" id="PF00263">
    <property type="entry name" value="Secretin"/>
    <property type="match status" value="1"/>
</dbReference>
<organism evidence="11 12">
    <name type="scientific">Leeia speluncae</name>
    <dbReference type="NCBI Taxonomy" id="2884804"/>
    <lineage>
        <taxon>Bacteria</taxon>
        <taxon>Pseudomonadati</taxon>
        <taxon>Pseudomonadota</taxon>
        <taxon>Betaproteobacteria</taxon>
        <taxon>Neisseriales</taxon>
        <taxon>Leeiaceae</taxon>
        <taxon>Leeia</taxon>
    </lineage>
</organism>
<feature type="domain" description="Secretin/TonB short N-terminal" evidence="10">
    <location>
        <begin position="304"/>
        <end position="352"/>
    </location>
</feature>
<gene>
    <name evidence="11" type="primary">pilQ</name>
    <name evidence="11" type="ORF">LIN78_03165</name>
</gene>
<evidence type="ECO:0000256" key="9">
    <source>
        <dbReference type="SAM" id="SignalP"/>
    </source>
</evidence>
<dbReference type="InterPro" id="IPR004846">
    <property type="entry name" value="T2SS/T3SS_dom"/>
</dbReference>
<evidence type="ECO:0000256" key="1">
    <source>
        <dbReference type="ARBA" id="ARBA00004370"/>
    </source>
</evidence>
<accession>A0ABS8D2W5</accession>
<keyword evidence="6" id="KW-0998">Cell outer membrane</keyword>
<comment type="similarity">
    <text evidence="7">Belongs to the bacterial secretin family.</text>
</comment>
<evidence type="ECO:0000256" key="6">
    <source>
        <dbReference type="ARBA" id="ARBA00023237"/>
    </source>
</evidence>
<dbReference type="PANTHER" id="PTHR30604:SF1">
    <property type="entry name" value="DNA UTILIZATION PROTEIN HOFQ"/>
    <property type="match status" value="1"/>
</dbReference>
<keyword evidence="3 9" id="KW-0732">Signal</keyword>
<dbReference type="Gene3D" id="3.30.1370.120">
    <property type="match status" value="1"/>
</dbReference>